<dbReference type="EMBL" id="CAQJ01000002">
    <property type="protein sequence ID" value="CCQ89221.1"/>
    <property type="molecule type" value="Genomic_DNA"/>
</dbReference>
<evidence type="ECO:0000313" key="1">
    <source>
        <dbReference type="EMBL" id="CCQ89221.1"/>
    </source>
</evidence>
<dbReference type="AlphaFoldDB" id="M1YFL2"/>
<name>M1YFL2_NITG3</name>
<proteinExistence type="predicted"/>
<protein>
    <submittedName>
        <fullName evidence="1">Uncharacterized protein</fullName>
    </submittedName>
</protein>
<gene>
    <name evidence="1" type="ORF">NITGR_100026</name>
</gene>
<dbReference type="InParanoid" id="M1YFL2"/>
<comment type="caution">
    <text evidence="1">The sequence shown here is derived from an EMBL/GenBank/DDBJ whole genome shotgun (WGS) entry which is preliminary data.</text>
</comment>
<accession>M1YFL2</accession>
<sequence length="255" mass="28652">MKPLVFPSILLMGLFVFSGILPEVTSAGGGSAGFHSSFNRGSGFKSRIDSKFQSSFQRRTRIQQGFRDGRASSFRGSRRQGVSPLRRNFLFGPNELRNRLDENSRKIQNDVIRGRQDFLPRHPGFKIKPGDTRRLGKKRFVGRDFVVGIPDNRRFPFGRSSGTDLRDRFHLSDPSSRSCFLRVSAFFGFRWVPPPTSPRFPGAAILPSASWTGRRESDSKPGSAIRLCGMLWGRMTLRRMKARNQAAGNAVPITT</sequence>
<keyword evidence="2" id="KW-1185">Reference proteome</keyword>
<dbReference type="Proteomes" id="UP000011704">
    <property type="component" value="Unassembled WGS sequence"/>
</dbReference>
<organism evidence="1 2">
    <name type="scientific">Nitrospina gracilis (strain 3/211)</name>
    <dbReference type="NCBI Taxonomy" id="1266370"/>
    <lineage>
        <taxon>Bacteria</taxon>
        <taxon>Pseudomonadati</taxon>
        <taxon>Nitrospinota/Tectimicrobiota group</taxon>
        <taxon>Nitrospinota</taxon>
        <taxon>Nitrospinia</taxon>
        <taxon>Nitrospinales</taxon>
        <taxon>Nitrospinaceae</taxon>
        <taxon>Nitrospina</taxon>
    </lineage>
</organism>
<dbReference type="HOGENOM" id="CLU_1089179_0_0_0"/>
<reference evidence="1 2" key="1">
    <citation type="journal article" date="2013" name="Front. Microbiol.">
        <title>The genome of Nitrospina gracilis illuminates the metabolism and evolution of the major marine nitrite oxidizer.</title>
        <authorList>
            <person name="Luecker S."/>
            <person name="Nowka B."/>
            <person name="Rattei T."/>
            <person name="Spieck E."/>
            <person name="and Daims H."/>
        </authorList>
    </citation>
    <scope>NUCLEOTIDE SEQUENCE [LARGE SCALE GENOMIC DNA]</scope>
    <source>
        <strain evidence="1 2">3/211</strain>
    </source>
</reference>
<evidence type="ECO:0000313" key="2">
    <source>
        <dbReference type="Proteomes" id="UP000011704"/>
    </source>
</evidence>
<dbReference type="STRING" id="1266370.NITGR_100026"/>